<sequence>MPMRRSRGGLVLGNSPAQSSEQDPDTLHYGIQLARLLLCREWGVPGDKCVGSVKCAGTRKSDSKRVWSRGFVEALSTEALRAWLDFMSHTYGYATSIEAVIAL</sequence>
<dbReference type="Proteomes" id="UP001201812">
    <property type="component" value="Unassembled WGS sequence"/>
</dbReference>
<evidence type="ECO:0000256" key="1">
    <source>
        <dbReference type="SAM" id="MobiDB-lite"/>
    </source>
</evidence>
<dbReference type="EMBL" id="JAKKPZ010000137">
    <property type="protein sequence ID" value="KAI1700701.1"/>
    <property type="molecule type" value="Genomic_DNA"/>
</dbReference>
<keyword evidence="3" id="KW-1185">Reference proteome</keyword>
<dbReference type="AlphaFoldDB" id="A0AAD4MNT8"/>
<gene>
    <name evidence="2" type="ORF">DdX_16563</name>
</gene>
<reference evidence="2" key="1">
    <citation type="submission" date="2022-01" db="EMBL/GenBank/DDBJ databases">
        <title>Genome Sequence Resource for Two Populations of Ditylenchus destructor, the Migratory Endoparasitic Phytonematode.</title>
        <authorList>
            <person name="Zhang H."/>
            <person name="Lin R."/>
            <person name="Xie B."/>
        </authorList>
    </citation>
    <scope>NUCLEOTIDE SEQUENCE</scope>
    <source>
        <strain evidence="2">BazhouSP</strain>
    </source>
</reference>
<evidence type="ECO:0000313" key="2">
    <source>
        <dbReference type="EMBL" id="KAI1700701.1"/>
    </source>
</evidence>
<evidence type="ECO:0000313" key="3">
    <source>
        <dbReference type="Proteomes" id="UP001201812"/>
    </source>
</evidence>
<name>A0AAD4MNT8_9BILA</name>
<proteinExistence type="predicted"/>
<feature type="region of interest" description="Disordered" evidence="1">
    <location>
        <begin position="1"/>
        <end position="24"/>
    </location>
</feature>
<protein>
    <submittedName>
        <fullName evidence="2">Uncharacterized protein</fullName>
    </submittedName>
</protein>
<accession>A0AAD4MNT8</accession>
<organism evidence="2 3">
    <name type="scientific">Ditylenchus destructor</name>
    <dbReference type="NCBI Taxonomy" id="166010"/>
    <lineage>
        <taxon>Eukaryota</taxon>
        <taxon>Metazoa</taxon>
        <taxon>Ecdysozoa</taxon>
        <taxon>Nematoda</taxon>
        <taxon>Chromadorea</taxon>
        <taxon>Rhabditida</taxon>
        <taxon>Tylenchina</taxon>
        <taxon>Tylenchomorpha</taxon>
        <taxon>Sphaerularioidea</taxon>
        <taxon>Anguinidae</taxon>
        <taxon>Anguininae</taxon>
        <taxon>Ditylenchus</taxon>
    </lineage>
</organism>
<comment type="caution">
    <text evidence="2">The sequence shown here is derived from an EMBL/GenBank/DDBJ whole genome shotgun (WGS) entry which is preliminary data.</text>
</comment>